<feature type="region of interest" description="Disordered" evidence="2">
    <location>
        <begin position="417"/>
        <end position="444"/>
    </location>
</feature>
<dbReference type="GO" id="GO:0003723">
    <property type="term" value="F:RNA binding"/>
    <property type="evidence" value="ECO:0007669"/>
    <property type="project" value="UniProtKB-UniRule"/>
</dbReference>
<evidence type="ECO:0000259" key="3">
    <source>
        <dbReference type="PROSITE" id="PS50102"/>
    </source>
</evidence>
<dbReference type="Pfam" id="PF00076">
    <property type="entry name" value="RRM_1"/>
    <property type="match status" value="1"/>
</dbReference>
<evidence type="ECO:0000313" key="4">
    <source>
        <dbReference type="EMBL" id="WOG95936.1"/>
    </source>
</evidence>
<feature type="compositionally biased region" description="Basic and acidic residues" evidence="2">
    <location>
        <begin position="435"/>
        <end position="444"/>
    </location>
</feature>
<proteinExistence type="predicted"/>
<keyword evidence="5" id="KW-1185">Reference proteome</keyword>
<dbReference type="EMBL" id="CP093346">
    <property type="protein sequence ID" value="WOG95936.1"/>
    <property type="molecule type" value="Genomic_DNA"/>
</dbReference>
<dbReference type="InterPro" id="IPR035979">
    <property type="entry name" value="RBD_domain_sf"/>
</dbReference>
<sequence length="953" mass="107073">MERARREKRARRENFSKFQNSNSEFAGRRGDEGWLVQQQIGVQSEGGTGLRVGKSAGDNKSGSRDASVAQKDSQAERNITDKQSQRVFEHWFLLENEMVDAIRKGNSKLIRTALVRVDYLLKVSPPTLITECLQGDEEALWGLHRFLHNNGWWVKAMNLKLQDVDLAEMANLDTEKITREFIWANRHLVHPNTLIQDLTRNNDAVRMALNQIHYGSIRARRCSLKSGKKPVEETPAISTEEKLIPDTGNFCPKVATINFIFANKSVVDKTTIQGVVYNSDKAISDALLQIHEASLKGATKSGQSYKESLLASPAKLHPPPPKRVNSRPVSKEGGGAGKGKTRDIFFTGFKDDISYVDLWRVFKKLGRIKDVILPVNKDCSRRKYGFIKMFSPQEAQIFLQKAKDLFIQGSKISCDWANNSRKPQSGRGLKNSPKVSKDNPIPDEKDKEQLAHMGALPTDPQAESVKEWMERISRSVRIEVAMDYAPDSMSELLVAAGYFHLDVLKLGPLVFILTCNDEDCKTTLDLSNSGLDILSIRDVTISDFILPRLTGIRLQGLPVCAYSDSILEGIVSRWGSLISKGVSCIRNQQVVNPQICISTSVFQEISESIEVQVLGTTYNVVVTEEKWVDPCSFDPHLHSPRMVAQSSSSAGAPTRSWEHDELSTHSVQAGIQTFEDVLSNHSIQSHVSVHSSYSNQTEGSYSPQGNHPQNDSQYREMTPQDPSISDHISQMGMESDSELRRCDPIVEEIDYRNLRVQNWNIEVFPFEFNEPVGKMDVFSNGGDGSHDDEGDDKNTGKMDNWSVRDINFSDDESGKGSVESFNSCQEAEFTLDPLFEDQGSTANFLSRLKIKGRGGRSRKVRSLNFFDFKLRGSKKKYKPAQWIPGLYVRPWNYSGKVEKKSRRNIKSGAQTSILFSEPLSPAEEIWNLGTSVGLRPLMPKPRMLDLITERLCQ</sequence>
<evidence type="ECO:0000256" key="2">
    <source>
        <dbReference type="SAM" id="MobiDB-lite"/>
    </source>
</evidence>
<protein>
    <recommendedName>
        <fullName evidence="3">RRM domain-containing protein</fullName>
    </recommendedName>
</protein>
<reference evidence="4" key="2">
    <citation type="submission" date="2022-03" db="EMBL/GenBank/DDBJ databases">
        <title>Draft title - Genomic analysis of global carrot germplasm unveils the trajectory of domestication and the origin of high carotenoid orange carrot.</title>
        <authorList>
            <person name="Iorizzo M."/>
            <person name="Ellison S."/>
            <person name="Senalik D."/>
            <person name="Macko-Podgorni A."/>
            <person name="Grzebelus D."/>
            <person name="Bostan H."/>
            <person name="Rolling W."/>
            <person name="Curaba J."/>
            <person name="Simon P."/>
        </authorList>
    </citation>
    <scope>NUCLEOTIDE SEQUENCE</scope>
    <source>
        <tissue evidence="4">Leaf</tissue>
    </source>
</reference>
<feature type="compositionally biased region" description="Basic and acidic residues" evidence="2">
    <location>
        <begin position="1"/>
        <end position="15"/>
    </location>
</feature>
<feature type="compositionally biased region" description="Basic and acidic residues" evidence="2">
    <location>
        <begin position="784"/>
        <end position="796"/>
    </location>
</feature>
<reference evidence="4" key="1">
    <citation type="journal article" date="2016" name="Nat. Genet.">
        <title>A high-quality carrot genome assembly provides new insights into carotenoid accumulation and asterid genome evolution.</title>
        <authorList>
            <person name="Iorizzo M."/>
            <person name="Ellison S."/>
            <person name="Senalik D."/>
            <person name="Zeng P."/>
            <person name="Satapoomin P."/>
            <person name="Huang J."/>
            <person name="Bowman M."/>
            <person name="Iovene M."/>
            <person name="Sanseverino W."/>
            <person name="Cavagnaro P."/>
            <person name="Yildiz M."/>
            <person name="Macko-Podgorni A."/>
            <person name="Moranska E."/>
            <person name="Grzebelus E."/>
            <person name="Grzebelus D."/>
            <person name="Ashrafi H."/>
            <person name="Zheng Z."/>
            <person name="Cheng S."/>
            <person name="Spooner D."/>
            <person name="Van Deynze A."/>
            <person name="Simon P."/>
        </authorList>
    </citation>
    <scope>NUCLEOTIDE SEQUENCE</scope>
    <source>
        <tissue evidence="4">Leaf</tissue>
    </source>
</reference>
<dbReference type="SUPFAM" id="SSF54928">
    <property type="entry name" value="RNA-binding domain, RBD"/>
    <property type="match status" value="1"/>
</dbReference>
<evidence type="ECO:0000256" key="1">
    <source>
        <dbReference type="PROSITE-ProRule" id="PRU00176"/>
    </source>
</evidence>
<dbReference type="Proteomes" id="UP000077755">
    <property type="component" value="Chromosome 4"/>
</dbReference>
<keyword evidence="1" id="KW-0694">RNA-binding</keyword>
<name>A0AAF0WVZ7_DAUCS</name>
<feature type="region of interest" description="Disordered" evidence="2">
    <location>
        <begin position="778"/>
        <end position="801"/>
    </location>
</feature>
<feature type="region of interest" description="Disordered" evidence="2">
    <location>
        <begin position="1"/>
        <end position="80"/>
    </location>
</feature>
<dbReference type="SMART" id="SM00360">
    <property type="entry name" value="RRM"/>
    <property type="match status" value="1"/>
</dbReference>
<feature type="compositionally biased region" description="Polar residues" evidence="2">
    <location>
        <begin position="697"/>
        <end position="712"/>
    </location>
</feature>
<gene>
    <name evidence="4" type="ORF">DCAR_0415265</name>
</gene>
<evidence type="ECO:0000313" key="5">
    <source>
        <dbReference type="Proteomes" id="UP000077755"/>
    </source>
</evidence>
<dbReference type="CDD" id="cd00590">
    <property type="entry name" value="RRM_SF"/>
    <property type="match status" value="1"/>
</dbReference>
<dbReference type="PROSITE" id="PS50102">
    <property type="entry name" value="RRM"/>
    <property type="match status" value="1"/>
</dbReference>
<feature type="region of interest" description="Disordered" evidence="2">
    <location>
        <begin position="311"/>
        <end position="338"/>
    </location>
</feature>
<dbReference type="AlphaFoldDB" id="A0AAF0WVZ7"/>
<feature type="region of interest" description="Disordered" evidence="2">
    <location>
        <begin position="688"/>
        <end position="739"/>
    </location>
</feature>
<dbReference type="Gene3D" id="3.30.70.330">
    <property type="match status" value="1"/>
</dbReference>
<accession>A0AAF0WVZ7</accession>
<feature type="region of interest" description="Disordered" evidence="2">
    <location>
        <begin position="642"/>
        <end position="663"/>
    </location>
</feature>
<feature type="domain" description="RRM" evidence="3">
    <location>
        <begin position="342"/>
        <end position="419"/>
    </location>
</feature>
<organism evidence="4 5">
    <name type="scientific">Daucus carota subsp. sativus</name>
    <name type="common">Carrot</name>
    <dbReference type="NCBI Taxonomy" id="79200"/>
    <lineage>
        <taxon>Eukaryota</taxon>
        <taxon>Viridiplantae</taxon>
        <taxon>Streptophyta</taxon>
        <taxon>Embryophyta</taxon>
        <taxon>Tracheophyta</taxon>
        <taxon>Spermatophyta</taxon>
        <taxon>Magnoliopsida</taxon>
        <taxon>eudicotyledons</taxon>
        <taxon>Gunneridae</taxon>
        <taxon>Pentapetalae</taxon>
        <taxon>asterids</taxon>
        <taxon>campanulids</taxon>
        <taxon>Apiales</taxon>
        <taxon>Apiaceae</taxon>
        <taxon>Apioideae</taxon>
        <taxon>Scandiceae</taxon>
        <taxon>Daucinae</taxon>
        <taxon>Daucus</taxon>
        <taxon>Daucus sect. Daucus</taxon>
    </lineage>
</organism>
<dbReference type="InterPro" id="IPR012677">
    <property type="entry name" value="Nucleotide-bd_a/b_plait_sf"/>
</dbReference>
<dbReference type="InterPro" id="IPR000504">
    <property type="entry name" value="RRM_dom"/>
</dbReference>